<dbReference type="Pfam" id="PF00141">
    <property type="entry name" value="peroxidase"/>
    <property type="match status" value="1"/>
</dbReference>
<dbReference type="Gene3D" id="1.10.520.10">
    <property type="match status" value="1"/>
</dbReference>
<sequence>MERARCRRRAVRAAAAVAVLALAVAILMPSGPGCPFHLPGADAQLLSPLLNALSGTVSATLGLVTTTVVTVITVLGQLVDVLVYLTTPVQCSGLLCVNVTAYAETHNKTLVAEINARVLLWSPKMPSSMAANDYDPARRDWASVVSVCRALFQYEKRFASFFIRSSFHDSMSVDVTQCPGPNCGGADASLFLTIAELARAENADDNFALITAKAAKKIASWFDMSVADTVAVCAAVAPEVLSNGRLRILDGTTKALRVGRLDSILPAPPGNLPATSATTPTFLNYWTDRDFTPREAAALMGSHCLVDEQGCFKGPGRSDYCDPSTQDCSNVRMFRWENHYYKDICSATLKVRDVPADEVRMVETPIRGMTQPEYEAEDKLEKCKFTSKAGQQAAQNVLKKQRAGTVPEDAAPDEPVSVTWSNADCKQGAAASGLPATSVSCPHSSFWWYTNNDAYIGLVCQGPVTSNDKVNQLRDATRNFAADQAAWDRDYASAYIKMVTRFVQWAPKADGVDSVGRSKAVFISGSECFTGHQLEASCAQSYNGTANADTRELYNDCFECNDGEHTLLT</sequence>
<comment type="similarity">
    <text evidence="2">Belongs to the peroxidase family.</text>
</comment>
<evidence type="ECO:0000313" key="5">
    <source>
        <dbReference type="Proteomes" id="UP000612055"/>
    </source>
</evidence>
<dbReference type="AlphaFoldDB" id="A0A835XXT5"/>
<dbReference type="Proteomes" id="UP000612055">
    <property type="component" value="Unassembled WGS sequence"/>
</dbReference>
<dbReference type="GO" id="GO:0042744">
    <property type="term" value="P:hydrogen peroxide catabolic process"/>
    <property type="evidence" value="ECO:0007669"/>
    <property type="project" value="TreeGrafter"/>
</dbReference>
<dbReference type="OrthoDB" id="2113341at2759"/>
<dbReference type="PANTHER" id="PTHR31356:SF66">
    <property type="entry name" value="CATALASE-PEROXIDASE"/>
    <property type="match status" value="1"/>
</dbReference>
<proteinExistence type="inferred from homology"/>
<protein>
    <recommendedName>
        <fullName evidence="3">Plant heme peroxidase family profile domain-containing protein</fullName>
    </recommendedName>
</protein>
<keyword evidence="5" id="KW-1185">Reference proteome</keyword>
<gene>
    <name evidence="4" type="ORF">HYH03_010167</name>
</gene>
<comment type="caution">
    <text evidence="4">The sequence shown here is derived from an EMBL/GenBank/DDBJ whole genome shotgun (WGS) entry which is preliminary data.</text>
</comment>
<evidence type="ECO:0000256" key="1">
    <source>
        <dbReference type="ARBA" id="ARBA00023002"/>
    </source>
</evidence>
<dbReference type="GO" id="GO:0004601">
    <property type="term" value="F:peroxidase activity"/>
    <property type="evidence" value="ECO:0007669"/>
    <property type="project" value="InterPro"/>
</dbReference>
<dbReference type="SUPFAM" id="SSF48113">
    <property type="entry name" value="Heme-dependent peroxidases"/>
    <property type="match status" value="1"/>
</dbReference>
<dbReference type="CDD" id="cd00314">
    <property type="entry name" value="plant_peroxidase_like"/>
    <property type="match status" value="1"/>
</dbReference>
<dbReference type="Gene3D" id="1.10.420.10">
    <property type="entry name" value="Peroxidase, domain 2"/>
    <property type="match status" value="1"/>
</dbReference>
<evidence type="ECO:0000256" key="2">
    <source>
        <dbReference type="RuleBase" id="RU004241"/>
    </source>
</evidence>
<dbReference type="GO" id="GO:0020037">
    <property type="term" value="F:heme binding"/>
    <property type="evidence" value="ECO:0007669"/>
    <property type="project" value="InterPro"/>
</dbReference>
<reference evidence="4" key="1">
    <citation type="journal article" date="2020" name="bioRxiv">
        <title>Comparative genomics of Chlamydomonas.</title>
        <authorList>
            <person name="Craig R.J."/>
            <person name="Hasan A.R."/>
            <person name="Ness R.W."/>
            <person name="Keightley P.D."/>
        </authorList>
    </citation>
    <scope>NUCLEOTIDE SEQUENCE</scope>
    <source>
        <strain evidence="4">CCAP 11/70</strain>
    </source>
</reference>
<name>A0A835XXT5_9CHLO</name>
<accession>A0A835XXT5</accession>
<dbReference type="InterPro" id="IPR044831">
    <property type="entry name" value="Ccp1-like"/>
</dbReference>
<feature type="domain" description="Plant heme peroxidase family profile" evidence="3">
    <location>
        <begin position="185"/>
        <end position="542"/>
    </location>
</feature>
<dbReference type="InterPro" id="IPR010255">
    <property type="entry name" value="Haem_peroxidase_sf"/>
</dbReference>
<dbReference type="GO" id="GO:0000302">
    <property type="term" value="P:response to reactive oxygen species"/>
    <property type="evidence" value="ECO:0007669"/>
    <property type="project" value="TreeGrafter"/>
</dbReference>
<dbReference type="InterPro" id="IPR002016">
    <property type="entry name" value="Haem_peroxidase"/>
</dbReference>
<dbReference type="GO" id="GO:0034599">
    <property type="term" value="P:cellular response to oxidative stress"/>
    <property type="evidence" value="ECO:0007669"/>
    <property type="project" value="InterPro"/>
</dbReference>
<dbReference type="EMBL" id="JAEHOE010000052">
    <property type="protein sequence ID" value="KAG2491602.1"/>
    <property type="molecule type" value="Genomic_DNA"/>
</dbReference>
<evidence type="ECO:0000259" key="3">
    <source>
        <dbReference type="PROSITE" id="PS50873"/>
    </source>
</evidence>
<dbReference type="PROSITE" id="PS50873">
    <property type="entry name" value="PEROXIDASE_4"/>
    <property type="match status" value="1"/>
</dbReference>
<keyword evidence="1" id="KW-0560">Oxidoreductase</keyword>
<dbReference type="PANTHER" id="PTHR31356">
    <property type="entry name" value="THYLAKOID LUMENAL 29 KDA PROTEIN, CHLOROPLASTIC-RELATED"/>
    <property type="match status" value="1"/>
</dbReference>
<evidence type="ECO:0000313" key="4">
    <source>
        <dbReference type="EMBL" id="KAG2491602.1"/>
    </source>
</evidence>
<organism evidence="4 5">
    <name type="scientific">Edaphochlamys debaryana</name>
    <dbReference type="NCBI Taxonomy" id="47281"/>
    <lineage>
        <taxon>Eukaryota</taxon>
        <taxon>Viridiplantae</taxon>
        <taxon>Chlorophyta</taxon>
        <taxon>core chlorophytes</taxon>
        <taxon>Chlorophyceae</taxon>
        <taxon>CS clade</taxon>
        <taxon>Chlamydomonadales</taxon>
        <taxon>Chlamydomonadales incertae sedis</taxon>
        <taxon>Edaphochlamys</taxon>
    </lineage>
</organism>